<comment type="caution">
    <text evidence="2">The sequence shown here is derived from an EMBL/GenBank/DDBJ whole genome shotgun (WGS) entry which is preliminary data.</text>
</comment>
<organism evidence="2 3">
    <name type="scientific">Metarhizium album (strain ARSEF 1941)</name>
    <dbReference type="NCBI Taxonomy" id="1081103"/>
    <lineage>
        <taxon>Eukaryota</taxon>
        <taxon>Fungi</taxon>
        <taxon>Dikarya</taxon>
        <taxon>Ascomycota</taxon>
        <taxon>Pezizomycotina</taxon>
        <taxon>Sordariomycetes</taxon>
        <taxon>Hypocreomycetidae</taxon>
        <taxon>Hypocreales</taxon>
        <taxon>Clavicipitaceae</taxon>
        <taxon>Metarhizium</taxon>
    </lineage>
</organism>
<dbReference type="AlphaFoldDB" id="A0A0B2WWI4"/>
<dbReference type="OrthoDB" id="5383057at2759"/>
<reference evidence="2 3" key="1">
    <citation type="journal article" date="2014" name="Proc. Natl. Acad. Sci. U.S.A.">
        <title>Trajectory and genomic determinants of fungal-pathogen speciation and host adaptation.</title>
        <authorList>
            <person name="Hu X."/>
            <person name="Xiao G."/>
            <person name="Zheng P."/>
            <person name="Shang Y."/>
            <person name="Su Y."/>
            <person name="Zhang X."/>
            <person name="Liu X."/>
            <person name="Zhan S."/>
            <person name="St Leger R.J."/>
            <person name="Wang C."/>
        </authorList>
    </citation>
    <scope>NUCLEOTIDE SEQUENCE [LARGE SCALE GENOMIC DNA]</scope>
    <source>
        <strain evidence="2 3">ARSEF 1941</strain>
    </source>
</reference>
<protein>
    <submittedName>
        <fullName evidence="2">Uncharacterized protein</fullName>
    </submittedName>
</protein>
<dbReference type="Proteomes" id="UP000030816">
    <property type="component" value="Unassembled WGS sequence"/>
</dbReference>
<feature type="region of interest" description="Disordered" evidence="1">
    <location>
        <begin position="1"/>
        <end position="102"/>
    </location>
</feature>
<keyword evidence="3" id="KW-1185">Reference proteome</keyword>
<proteinExistence type="predicted"/>
<accession>A0A0B2WWI4</accession>
<dbReference type="RefSeq" id="XP_040678296.1">
    <property type="nucleotide sequence ID" value="XM_040823625.1"/>
</dbReference>
<sequence>MSSAQTRRGAPSAGTKVNLGKDAPVTREAAGRVPDDSLAAESYRAGGEFAKNRDAEPGKAPAGVDPYLDERNSNAEPAPSYVSSQYVKYKGGPRGKNLKEGGFDHQKVQDGIQKAFNSEPGSIDDPGRLAEVTFEQYDAATPRMAGTRDVGLKTGTAYDGLDRDVDA</sequence>
<dbReference type="EMBL" id="AZHE01000011">
    <property type="protein sequence ID" value="KHN97230.1"/>
    <property type="molecule type" value="Genomic_DNA"/>
</dbReference>
<dbReference type="HOGENOM" id="CLU_116365_0_0_1"/>
<evidence type="ECO:0000256" key="1">
    <source>
        <dbReference type="SAM" id="MobiDB-lite"/>
    </source>
</evidence>
<evidence type="ECO:0000313" key="3">
    <source>
        <dbReference type="Proteomes" id="UP000030816"/>
    </source>
</evidence>
<dbReference type="GeneID" id="63739282"/>
<evidence type="ECO:0000313" key="2">
    <source>
        <dbReference type="EMBL" id="KHN97230.1"/>
    </source>
</evidence>
<name>A0A0B2WWI4_METAS</name>
<gene>
    <name evidence="2" type="ORF">MAM_04827</name>
</gene>